<sequence length="43" mass="4338">MTQSGARSVLAVVGAIGIEAATRVSAAVRDAVMVLTSLDEASY</sequence>
<evidence type="ECO:0000313" key="2">
    <source>
        <dbReference type="Proteomes" id="UP001597307"/>
    </source>
</evidence>
<proteinExistence type="predicted"/>
<organism evidence="1 2">
    <name type="scientific">Arthrobacter flavus</name>
    <dbReference type="NCBI Taxonomy" id="95172"/>
    <lineage>
        <taxon>Bacteria</taxon>
        <taxon>Bacillati</taxon>
        <taxon>Actinomycetota</taxon>
        <taxon>Actinomycetes</taxon>
        <taxon>Micrococcales</taxon>
        <taxon>Micrococcaceae</taxon>
        <taxon>Arthrobacter</taxon>
    </lineage>
</organism>
<dbReference type="RefSeq" id="WP_343878458.1">
    <property type="nucleotide sequence ID" value="NZ_BAAAIJ010000019.1"/>
</dbReference>
<protein>
    <submittedName>
        <fullName evidence="1">Uncharacterized protein</fullName>
    </submittedName>
</protein>
<gene>
    <name evidence="1" type="ORF">ACFSFX_09825</name>
</gene>
<reference evidence="2" key="1">
    <citation type="journal article" date="2019" name="Int. J. Syst. Evol. Microbiol.">
        <title>The Global Catalogue of Microorganisms (GCM) 10K type strain sequencing project: providing services to taxonomists for standard genome sequencing and annotation.</title>
        <authorList>
            <consortium name="The Broad Institute Genomics Platform"/>
            <consortium name="The Broad Institute Genome Sequencing Center for Infectious Disease"/>
            <person name="Wu L."/>
            <person name="Ma J."/>
        </authorList>
    </citation>
    <scope>NUCLEOTIDE SEQUENCE [LARGE SCALE GENOMIC DNA]</scope>
    <source>
        <strain evidence="2">JCM 11496</strain>
    </source>
</reference>
<name>A0ABW4Q899_9MICC</name>
<dbReference type="EMBL" id="JBHUGA010000032">
    <property type="protein sequence ID" value="MFD1846895.1"/>
    <property type="molecule type" value="Genomic_DNA"/>
</dbReference>
<dbReference type="Proteomes" id="UP001597307">
    <property type="component" value="Unassembled WGS sequence"/>
</dbReference>
<evidence type="ECO:0000313" key="1">
    <source>
        <dbReference type="EMBL" id="MFD1846895.1"/>
    </source>
</evidence>
<comment type="caution">
    <text evidence="1">The sequence shown here is derived from an EMBL/GenBank/DDBJ whole genome shotgun (WGS) entry which is preliminary data.</text>
</comment>
<keyword evidence="2" id="KW-1185">Reference proteome</keyword>
<accession>A0ABW4Q899</accession>